<evidence type="ECO:0000256" key="1">
    <source>
        <dbReference type="SAM" id="MobiDB-lite"/>
    </source>
</evidence>
<dbReference type="EMBL" id="JAAAXW010000452">
    <property type="protein sequence ID" value="KAF9537146.1"/>
    <property type="molecule type" value="Genomic_DNA"/>
</dbReference>
<sequence>MSSATPFFVYCPIKPISRPSSAYAELESPPPSPLQRSIFDTDSDHPRDYKQQQFSNHDRRFNESRQIQIPMDLLHKSRSPGTSPMKRLLSFTTAVSAGPPLPSNKTHTLLNASLVDKLTDSPSPVARPLSPSKRISSLVYRKQQQPSSSTSSVSIHPAGHHSGPVNTRLGDFSGFEEVSILSRPATPTPLTAITTTTTTSSVAVATAISHAALQNTANTLVDDMDVDMNHADLSPPLSVRTPVAVGHVSRHQTPDRVAAMTINNNLGNFNLTNSSPNHTSTSTSIITTPSRVLAPPRHTATTACQGQEPSTPKRKKTLLKSISSSMRQVKKRATDLIGGIRQRRKNSKNFKLDQDEFNEGSLVTKVEDRHLDDEDYDLSTLSLASIVAPSGVVSSSTVSPSRVNSSSAPPSASWLMEVDMISISSDSSKSTDNTAPPLTAAVAADLLQLSWSSPSGPSLFTRSAEDLTRNPMSSFYDFSNCDPFLPDVGLSLAAKTEADRPHQGRRRTKSETAAPVMTLKKSASLSSIARHLRLHYDLKDLDTNEEGAKQKGKQTTKSIRFGGLGSSDWIGSKNHIVPKFMTRYKKGGKKDKNKGYPETNGFTVGGAGGNRSDPFRDPDVDECVELIFPDMPAPKSSLSAPKKFLKLIQGWP</sequence>
<evidence type="ECO:0000313" key="2">
    <source>
        <dbReference type="EMBL" id="KAF9537146.1"/>
    </source>
</evidence>
<proteinExistence type="predicted"/>
<keyword evidence="3" id="KW-1185">Reference proteome</keyword>
<comment type="caution">
    <text evidence="2">The sequence shown here is derived from an EMBL/GenBank/DDBJ whole genome shotgun (WGS) entry which is preliminary data.</text>
</comment>
<dbReference type="AlphaFoldDB" id="A0A9P6JXH1"/>
<feature type="region of interest" description="Disordered" evidence="1">
    <location>
        <begin position="586"/>
        <end position="616"/>
    </location>
</feature>
<accession>A0A9P6JXH1</accession>
<feature type="compositionally biased region" description="Basic and acidic residues" evidence="1">
    <location>
        <begin position="42"/>
        <end position="62"/>
    </location>
</feature>
<dbReference type="Proteomes" id="UP000723463">
    <property type="component" value="Unassembled WGS sequence"/>
</dbReference>
<feature type="region of interest" description="Disordered" evidence="1">
    <location>
        <begin position="119"/>
        <end position="166"/>
    </location>
</feature>
<evidence type="ECO:0000313" key="3">
    <source>
        <dbReference type="Proteomes" id="UP000723463"/>
    </source>
</evidence>
<feature type="region of interest" description="Disordered" evidence="1">
    <location>
        <begin position="21"/>
        <end position="62"/>
    </location>
</feature>
<protein>
    <submittedName>
        <fullName evidence="2">Uncharacterized protein</fullName>
    </submittedName>
</protein>
<organism evidence="2 3">
    <name type="scientific">Mortierella hygrophila</name>
    <dbReference type="NCBI Taxonomy" id="979708"/>
    <lineage>
        <taxon>Eukaryota</taxon>
        <taxon>Fungi</taxon>
        <taxon>Fungi incertae sedis</taxon>
        <taxon>Mucoromycota</taxon>
        <taxon>Mortierellomycotina</taxon>
        <taxon>Mortierellomycetes</taxon>
        <taxon>Mortierellales</taxon>
        <taxon>Mortierellaceae</taxon>
        <taxon>Mortierella</taxon>
    </lineage>
</organism>
<reference evidence="2" key="1">
    <citation type="journal article" date="2020" name="Fungal Divers.">
        <title>Resolving the Mortierellaceae phylogeny through synthesis of multi-gene phylogenetics and phylogenomics.</title>
        <authorList>
            <person name="Vandepol N."/>
            <person name="Liber J."/>
            <person name="Desiro A."/>
            <person name="Na H."/>
            <person name="Kennedy M."/>
            <person name="Barry K."/>
            <person name="Grigoriev I.V."/>
            <person name="Miller A.N."/>
            <person name="O'Donnell K."/>
            <person name="Stajich J.E."/>
            <person name="Bonito G."/>
        </authorList>
    </citation>
    <scope>NUCLEOTIDE SEQUENCE</scope>
    <source>
        <strain evidence="2">NRRL 2591</strain>
    </source>
</reference>
<gene>
    <name evidence="2" type="ORF">EC957_008779</name>
</gene>
<name>A0A9P6JXH1_9FUNG</name>